<dbReference type="InterPro" id="IPR000528">
    <property type="entry name" value="Plant_nsLTP"/>
</dbReference>
<accession>A0A0E0R3E5</accession>
<dbReference type="InterPro" id="IPR016140">
    <property type="entry name" value="Bifunc_inhib/LTP/seed_store"/>
</dbReference>
<keyword evidence="3" id="KW-1015">Disulfide bond</keyword>
<comment type="function">
    <text evidence="4">Plant non-specific lipid-transfer proteins transfer phospholipids as well as galactolipids across membranes. May play a role in wax or cutin deposition in the cell walls of expanding epidermal cells and certain secretory tissues.</text>
</comment>
<reference evidence="7" key="2">
    <citation type="submission" date="2015-06" db="UniProtKB">
        <authorList>
            <consortium name="EnsemblPlants"/>
        </authorList>
    </citation>
    <scope>IDENTIFICATION</scope>
</reference>
<evidence type="ECO:0000256" key="1">
    <source>
        <dbReference type="ARBA" id="ARBA00009748"/>
    </source>
</evidence>
<keyword evidence="8" id="KW-1185">Reference proteome</keyword>
<evidence type="ECO:0000259" key="6">
    <source>
        <dbReference type="SMART" id="SM00499"/>
    </source>
</evidence>
<dbReference type="FunFam" id="1.10.110.10:FF:000002">
    <property type="entry name" value="Non-specific lipid-transfer protein"/>
    <property type="match status" value="1"/>
</dbReference>
<evidence type="ECO:0000256" key="4">
    <source>
        <dbReference type="RuleBase" id="RU000628"/>
    </source>
</evidence>
<dbReference type="Proteomes" id="UP000008022">
    <property type="component" value="Unassembled WGS sequence"/>
</dbReference>
<name>A0A0E0R3E5_ORYRU</name>
<feature type="chain" id="PRO_5002372109" description="Non-specific lipid-transfer protein" evidence="5">
    <location>
        <begin position="27"/>
        <end position="132"/>
    </location>
</feature>
<keyword evidence="2 4" id="KW-0813">Transport</keyword>
<proteinExistence type="inferred from homology"/>
<dbReference type="PRINTS" id="PR00382">
    <property type="entry name" value="LIPIDTRNSFER"/>
</dbReference>
<organism evidence="7 8">
    <name type="scientific">Oryza rufipogon</name>
    <name type="common">Brownbeard rice</name>
    <name type="synonym">Asian wild rice</name>
    <dbReference type="NCBI Taxonomy" id="4529"/>
    <lineage>
        <taxon>Eukaryota</taxon>
        <taxon>Viridiplantae</taxon>
        <taxon>Streptophyta</taxon>
        <taxon>Embryophyta</taxon>
        <taxon>Tracheophyta</taxon>
        <taxon>Spermatophyta</taxon>
        <taxon>Magnoliopsida</taxon>
        <taxon>Liliopsida</taxon>
        <taxon>Poales</taxon>
        <taxon>Poaceae</taxon>
        <taxon>BOP clade</taxon>
        <taxon>Oryzoideae</taxon>
        <taxon>Oryzeae</taxon>
        <taxon>Oryzinae</taxon>
        <taxon>Oryza</taxon>
    </lineage>
</organism>
<dbReference type="PROSITE" id="PS00597">
    <property type="entry name" value="PLANT_LTP"/>
    <property type="match status" value="1"/>
</dbReference>
<dbReference type="SMART" id="SM00499">
    <property type="entry name" value="AAI"/>
    <property type="match status" value="1"/>
</dbReference>
<dbReference type="HOGENOM" id="CLU_128423_0_0_1"/>
<sequence length="132" mass="12950">MAALNGKVVVAVMVVAMVVAAPGASAAITCGQVGSAIAPCISYVTGRGGLTQGCCNGVKGLNNAARTTADRQAACRCLKTLAGTIKSLNLGAAAGIPGKCGVNVGFPISLSTDCSKICHIQSYISGGKALSH</sequence>
<keyword evidence="5" id="KW-0732">Signal</keyword>
<dbReference type="Gramene" id="ORUFI11G00970.2">
    <property type="protein sequence ID" value="ORUFI11G00970.2"/>
    <property type="gene ID" value="ORUFI11G00970"/>
</dbReference>
<dbReference type="AlphaFoldDB" id="A0A0E0R3E5"/>
<reference evidence="8" key="1">
    <citation type="submission" date="2013-06" db="EMBL/GenBank/DDBJ databases">
        <authorList>
            <person name="Zhao Q."/>
        </authorList>
    </citation>
    <scope>NUCLEOTIDE SEQUENCE</scope>
    <source>
        <strain evidence="8">cv. W1943</strain>
    </source>
</reference>
<dbReference type="Gene3D" id="1.10.110.10">
    <property type="entry name" value="Plant lipid-transfer and hydrophobic proteins"/>
    <property type="match status" value="1"/>
</dbReference>
<evidence type="ECO:0000313" key="8">
    <source>
        <dbReference type="Proteomes" id="UP000008022"/>
    </source>
</evidence>
<dbReference type="SUPFAM" id="SSF47699">
    <property type="entry name" value="Bifunctional inhibitor/lipid-transfer protein/seed storage 2S albumin"/>
    <property type="match status" value="1"/>
</dbReference>
<evidence type="ECO:0000256" key="5">
    <source>
        <dbReference type="SAM" id="SignalP"/>
    </source>
</evidence>
<dbReference type="CDD" id="cd01960">
    <property type="entry name" value="nsLTP1"/>
    <property type="match status" value="1"/>
</dbReference>
<comment type="similarity">
    <text evidence="1 4">Belongs to the plant LTP family.</text>
</comment>
<evidence type="ECO:0000256" key="3">
    <source>
        <dbReference type="ARBA" id="ARBA00023157"/>
    </source>
</evidence>
<keyword evidence="4" id="KW-0446">Lipid-binding</keyword>
<dbReference type="GO" id="GO:0006869">
    <property type="term" value="P:lipid transport"/>
    <property type="evidence" value="ECO:0007669"/>
    <property type="project" value="InterPro"/>
</dbReference>
<evidence type="ECO:0000313" key="7">
    <source>
        <dbReference type="EnsemblPlants" id="ORUFI11G00970.2"/>
    </source>
</evidence>
<evidence type="ECO:0000256" key="2">
    <source>
        <dbReference type="ARBA" id="ARBA00022448"/>
    </source>
</evidence>
<dbReference type="InterPro" id="IPR036312">
    <property type="entry name" value="Bifun_inhib/LTP/seed_sf"/>
</dbReference>
<feature type="signal peptide" evidence="5">
    <location>
        <begin position="1"/>
        <end position="26"/>
    </location>
</feature>
<feature type="domain" description="Bifunctional inhibitor/plant lipid transfer protein/seed storage helical" evidence="6">
    <location>
        <begin position="30"/>
        <end position="114"/>
    </location>
</feature>
<dbReference type="GO" id="GO:0008289">
    <property type="term" value="F:lipid binding"/>
    <property type="evidence" value="ECO:0007669"/>
    <property type="project" value="UniProtKB-KW"/>
</dbReference>
<dbReference type="Pfam" id="PF00234">
    <property type="entry name" value="Tryp_alpha_amyl"/>
    <property type="match status" value="1"/>
</dbReference>
<protein>
    <recommendedName>
        <fullName evidence="4">Non-specific lipid-transfer protein</fullName>
    </recommendedName>
</protein>
<dbReference type="PANTHER" id="PTHR33076">
    <property type="entry name" value="NON-SPECIFIC LIPID-TRANSFER PROTEIN 2-RELATED"/>
    <property type="match status" value="1"/>
</dbReference>
<dbReference type="EnsemblPlants" id="ORUFI11G00970.2">
    <property type="protein sequence ID" value="ORUFI11G00970.2"/>
    <property type="gene ID" value="ORUFI11G00970"/>
</dbReference>